<dbReference type="EMBL" id="CAFBPB010000063">
    <property type="protein sequence ID" value="CAB5003686.1"/>
    <property type="molecule type" value="Genomic_DNA"/>
</dbReference>
<name>A0A6J7PE81_9ZZZZ</name>
<proteinExistence type="predicted"/>
<dbReference type="AlphaFoldDB" id="A0A6J7PE81"/>
<protein>
    <submittedName>
        <fullName evidence="2">Unannotated protein</fullName>
    </submittedName>
</protein>
<gene>
    <name evidence="2" type="ORF">UFOPK4049_00613</name>
</gene>
<organism evidence="2">
    <name type="scientific">freshwater metagenome</name>
    <dbReference type="NCBI Taxonomy" id="449393"/>
    <lineage>
        <taxon>unclassified sequences</taxon>
        <taxon>metagenomes</taxon>
        <taxon>ecological metagenomes</taxon>
    </lineage>
</organism>
<accession>A0A6J7PE81</accession>
<reference evidence="2" key="1">
    <citation type="submission" date="2020-05" db="EMBL/GenBank/DDBJ databases">
        <authorList>
            <person name="Chiriac C."/>
            <person name="Salcher M."/>
            <person name="Ghai R."/>
            <person name="Kavagutti S V."/>
        </authorList>
    </citation>
    <scope>NUCLEOTIDE SEQUENCE</scope>
</reference>
<sequence>MRPKCRRLPGPRATSSPLHYLAGIPTLGHRLDRADGKSPPSYECAAPSPHRDRRRGRARSCQFRPDRRGKQFPLHYREEGRVRSVVRHFAHGDQMRCDHRGLIEDSDPLSRARVHFPSLNEAQLPCGRADLQSHRSLLSRRSTTDQ</sequence>
<evidence type="ECO:0000256" key="1">
    <source>
        <dbReference type="SAM" id="MobiDB-lite"/>
    </source>
</evidence>
<feature type="region of interest" description="Disordered" evidence="1">
    <location>
        <begin position="29"/>
        <end position="68"/>
    </location>
</feature>
<evidence type="ECO:0000313" key="2">
    <source>
        <dbReference type="EMBL" id="CAB5003686.1"/>
    </source>
</evidence>